<evidence type="ECO:0008006" key="4">
    <source>
        <dbReference type="Google" id="ProtNLM"/>
    </source>
</evidence>
<feature type="chain" id="PRO_5022190227" description="Glycosyl hydrolase family 32 N-terminal domain-containing protein" evidence="1">
    <location>
        <begin position="26"/>
        <end position="506"/>
    </location>
</feature>
<feature type="signal peptide" evidence="1">
    <location>
        <begin position="1"/>
        <end position="25"/>
    </location>
</feature>
<keyword evidence="3" id="KW-1185">Reference proteome</keyword>
<gene>
    <name evidence="2" type="ORF">Mal52_42530</name>
</gene>
<name>A0A517ZTE5_9PLAN</name>
<dbReference type="RefSeq" id="WP_145378304.1">
    <property type="nucleotide sequence ID" value="NZ_CP036276.1"/>
</dbReference>
<dbReference type="EMBL" id="CP036276">
    <property type="protein sequence ID" value="QDU45757.1"/>
    <property type="molecule type" value="Genomic_DNA"/>
</dbReference>
<reference evidence="2 3" key="1">
    <citation type="submission" date="2019-02" db="EMBL/GenBank/DDBJ databases">
        <title>Deep-cultivation of Planctomycetes and their phenomic and genomic characterization uncovers novel biology.</title>
        <authorList>
            <person name="Wiegand S."/>
            <person name="Jogler M."/>
            <person name="Boedeker C."/>
            <person name="Pinto D."/>
            <person name="Vollmers J."/>
            <person name="Rivas-Marin E."/>
            <person name="Kohn T."/>
            <person name="Peeters S.H."/>
            <person name="Heuer A."/>
            <person name="Rast P."/>
            <person name="Oberbeckmann S."/>
            <person name="Bunk B."/>
            <person name="Jeske O."/>
            <person name="Meyerdierks A."/>
            <person name="Storesund J.E."/>
            <person name="Kallscheuer N."/>
            <person name="Luecker S."/>
            <person name="Lage O.M."/>
            <person name="Pohl T."/>
            <person name="Merkel B.J."/>
            <person name="Hornburger P."/>
            <person name="Mueller R.-W."/>
            <person name="Bruemmer F."/>
            <person name="Labrenz M."/>
            <person name="Spormann A.M."/>
            <person name="Op den Camp H."/>
            <person name="Overmann J."/>
            <person name="Amann R."/>
            <person name="Jetten M.S.M."/>
            <person name="Mascher T."/>
            <person name="Medema M.H."/>
            <person name="Devos D.P."/>
            <person name="Kaster A.-K."/>
            <person name="Ovreas L."/>
            <person name="Rohde M."/>
            <person name="Galperin M.Y."/>
            <person name="Jogler C."/>
        </authorList>
    </citation>
    <scope>NUCLEOTIDE SEQUENCE [LARGE SCALE GENOMIC DNA]</scope>
    <source>
        <strain evidence="2 3">Mal52</strain>
    </source>
</reference>
<accession>A0A517ZTE5</accession>
<organism evidence="2 3">
    <name type="scientific">Symmachiella dynata</name>
    <dbReference type="NCBI Taxonomy" id="2527995"/>
    <lineage>
        <taxon>Bacteria</taxon>
        <taxon>Pseudomonadati</taxon>
        <taxon>Planctomycetota</taxon>
        <taxon>Planctomycetia</taxon>
        <taxon>Planctomycetales</taxon>
        <taxon>Planctomycetaceae</taxon>
        <taxon>Symmachiella</taxon>
    </lineage>
</organism>
<evidence type="ECO:0000313" key="2">
    <source>
        <dbReference type="EMBL" id="QDU45757.1"/>
    </source>
</evidence>
<dbReference type="KEGG" id="sdyn:Mal52_42530"/>
<keyword evidence="1" id="KW-0732">Signal</keyword>
<dbReference type="AlphaFoldDB" id="A0A517ZTE5"/>
<dbReference type="SUPFAM" id="SSF75005">
    <property type="entry name" value="Arabinanase/levansucrase/invertase"/>
    <property type="match status" value="2"/>
</dbReference>
<evidence type="ECO:0000256" key="1">
    <source>
        <dbReference type="SAM" id="SignalP"/>
    </source>
</evidence>
<evidence type="ECO:0000313" key="3">
    <source>
        <dbReference type="Proteomes" id="UP000319383"/>
    </source>
</evidence>
<protein>
    <recommendedName>
        <fullName evidence="4">Glycosyl hydrolase family 32 N-terminal domain-containing protein</fullName>
    </recommendedName>
</protein>
<sequence precursor="true">MPIRPLLFAAVLLNTLAASTLVANGADSPFDVGNRAQLFVDQVLVREAKNVAFTLHPGEKHSQNPLIRADQPWEGWRLEIYGNVLFDNEEQLFKMWYLGMPTESYDHFVTCYATSKDGITWEKPLVGTLPAKDGRKTNVVSNALLASVMKDNNDPDPARRYKMVCWINEPKPAGGPHTYTSPDGLNWTRLSQEPICRSSDVLTAYYDHVRKKYVALPKHSTKVGTQVRRCFALSTSDDFLKWTEPYYILKPDLRDDAGSLARIEEVRPILDQPDDPELMRTEFYGVGVYQAESCTLGFPWVFTVNNNARYGNHEGPGELQLAVTRDLVNWERPFRTPCVPRGRVGEWDSGFFTTPSEAIRVGDEIRLYYGGANYTHGTPCLYRAEGTGRMSEFNGSIGLATWKLDRFVSADGPATGGVLTTVPIQFTGLKLEINARTRGKGMVIVELCDVHGRPLSDYSRPKPFQGDELRADVGFSKETLASLAGEPICLRFHLRDAELFSFAFRE</sequence>
<dbReference type="Gene3D" id="2.115.10.20">
    <property type="entry name" value="Glycosyl hydrolase domain, family 43"/>
    <property type="match status" value="2"/>
</dbReference>
<dbReference type="Proteomes" id="UP000319383">
    <property type="component" value="Chromosome"/>
</dbReference>
<dbReference type="InterPro" id="IPR023296">
    <property type="entry name" value="Glyco_hydro_beta-prop_sf"/>
</dbReference>
<proteinExistence type="predicted"/>